<dbReference type="PROSITE" id="PS50850">
    <property type="entry name" value="MFS"/>
    <property type="match status" value="1"/>
</dbReference>
<organism evidence="10 11">
    <name type="scientific">Streptomyces graminofaciens</name>
    <dbReference type="NCBI Taxonomy" id="68212"/>
    <lineage>
        <taxon>Bacteria</taxon>
        <taxon>Bacillati</taxon>
        <taxon>Actinomycetota</taxon>
        <taxon>Actinomycetes</taxon>
        <taxon>Kitasatosporales</taxon>
        <taxon>Streptomycetaceae</taxon>
        <taxon>Streptomyces</taxon>
    </lineage>
</organism>
<protein>
    <recommendedName>
        <fullName evidence="9">Major facilitator superfamily (MFS) profile domain-containing protein</fullName>
    </recommendedName>
</protein>
<reference evidence="10 11" key="2">
    <citation type="journal article" date="2023" name="ChemBioChem">
        <title>Acyltransferase Domain Exchange between Two Independent Type I Polyketide Synthases in the Same Producer Strain of Macrolide Antibiotics.</title>
        <authorList>
            <person name="Kudo F."/>
            <person name="Kishikawa K."/>
            <person name="Tsuboi K."/>
            <person name="Kido T."/>
            <person name="Usui T."/>
            <person name="Hashimoto J."/>
            <person name="Shin-Ya K."/>
            <person name="Miyanaga A."/>
            <person name="Eguchi T."/>
        </authorList>
    </citation>
    <scope>NUCLEOTIDE SEQUENCE [LARGE SCALE GENOMIC DNA]</scope>
    <source>
        <strain evidence="10 11">A-8890</strain>
    </source>
</reference>
<reference evidence="10 11" key="1">
    <citation type="journal article" date="2010" name="ChemBioChem">
        <title>Cloning and characterization of the biosynthetic gene cluster of 16-membered macrolide antibiotic FD-891: involvement of a dual functional cytochrome P450 monooxygenase catalyzing epoxidation and hydroxylation.</title>
        <authorList>
            <person name="Kudo F."/>
            <person name="Motegi A."/>
            <person name="Mizoue K."/>
            <person name="Eguchi T."/>
        </authorList>
    </citation>
    <scope>NUCLEOTIDE SEQUENCE [LARGE SCALE GENOMIC DNA]</scope>
    <source>
        <strain evidence="10 11">A-8890</strain>
    </source>
</reference>
<proteinExistence type="predicted"/>
<feature type="transmembrane region" description="Helical" evidence="8">
    <location>
        <begin position="242"/>
        <end position="259"/>
    </location>
</feature>
<evidence type="ECO:0000256" key="5">
    <source>
        <dbReference type="ARBA" id="ARBA00022989"/>
    </source>
</evidence>
<comment type="subcellular location">
    <subcellularLocation>
        <location evidence="1">Cell membrane</location>
        <topology evidence="1">Multi-pass membrane protein</topology>
    </subcellularLocation>
</comment>
<dbReference type="InterPro" id="IPR011701">
    <property type="entry name" value="MFS"/>
</dbReference>
<feature type="transmembrane region" description="Helical" evidence="8">
    <location>
        <begin position="25"/>
        <end position="49"/>
    </location>
</feature>
<dbReference type="Gene3D" id="1.20.1720.10">
    <property type="entry name" value="Multidrug resistance protein D"/>
    <property type="match status" value="1"/>
</dbReference>
<dbReference type="Proteomes" id="UP001321542">
    <property type="component" value="Chromosome"/>
</dbReference>
<sequence length="522" mass="54162">MTGTPDAPVAEDTEAPHGKATYHEWLGLVVIVLCCVLVAMDISVLFYAVPFVAADLSPTTSEVLWVMDIYGFLLAGLLITMGALGDRIGRRRLLMLGAAGFGVASVLAAYSSSPGLLIASRALLGVAGATLAPSTLSLIRNMFHDEGQRRAAIGLWTAGFAAGAMFGPITAGVLLEHFWWGSVFLINVPVMLIALVLGPILLPEYRSPSPERFDLFSAALSLSAVLPVVYGAKRFAEGHLDGRAVVSVVAGLAVGVLFIRRQRRSPDPLIDTKLFRDRAFSTAIATTTVVQFAMLGMMMLTSQYALSVLGLRPLIASLWQLPAIVTLFLGLTVAGVLAQRVRPAAVVCTGLTLAGAGFAVMSLVESDGGLAVIVTGASIMTFGVGMVVLLATDVVVATAPRERAGSASALSETSNEFGGAIGIAMLGSIALTVYRREVEDVIPAGLPPEAGEATRSTLQAAVEVSKTLPDPAGPALEQGSIEAFTDGLQVAVLTGSAILLVVAVAAAIALRPVRIEAHPPGD</sequence>
<feature type="transmembrane region" description="Helical" evidence="8">
    <location>
        <begin position="280"/>
        <end position="306"/>
    </location>
</feature>
<evidence type="ECO:0000256" key="6">
    <source>
        <dbReference type="ARBA" id="ARBA00023136"/>
    </source>
</evidence>
<feature type="transmembrane region" description="Helical" evidence="8">
    <location>
        <begin position="213"/>
        <end position="230"/>
    </location>
</feature>
<evidence type="ECO:0000256" key="8">
    <source>
        <dbReference type="SAM" id="Phobius"/>
    </source>
</evidence>
<keyword evidence="3" id="KW-1003">Cell membrane</keyword>
<feature type="transmembrane region" description="Helical" evidence="8">
    <location>
        <begin position="490"/>
        <end position="510"/>
    </location>
</feature>
<evidence type="ECO:0000256" key="2">
    <source>
        <dbReference type="ARBA" id="ARBA00022448"/>
    </source>
</evidence>
<keyword evidence="5 8" id="KW-1133">Transmembrane helix</keyword>
<feature type="transmembrane region" description="Helical" evidence="8">
    <location>
        <begin position="69"/>
        <end position="86"/>
    </location>
</feature>
<dbReference type="EMBL" id="AP018448">
    <property type="protein sequence ID" value="BBC32366.1"/>
    <property type="molecule type" value="Genomic_DNA"/>
</dbReference>
<gene>
    <name evidence="10" type="ORF">SGFS_036600</name>
</gene>
<keyword evidence="4 8" id="KW-0812">Transmembrane</keyword>
<feature type="domain" description="Major facilitator superfamily (MFS) profile" evidence="9">
    <location>
        <begin position="27"/>
        <end position="514"/>
    </location>
</feature>
<keyword evidence="2" id="KW-0813">Transport</keyword>
<dbReference type="PANTHER" id="PTHR42718:SF47">
    <property type="entry name" value="METHYL VIOLOGEN RESISTANCE PROTEIN SMVA"/>
    <property type="match status" value="1"/>
</dbReference>
<evidence type="ECO:0000256" key="3">
    <source>
        <dbReference type="ARBA" id="ARBA00022475"/>
    </source>
</evidence>
<name>A0ABM7F8R8_9ACTN</name>
<feature type="transmembrane region" description="Helical" evidence="8">
    <location>
        <begin position="177"/>
        <end position="201"/>
    </location>
</feature>
<feature type="transmembrane region" description="Helical" evidence="8">
    <location>
        <begin position="370"/>
        <end position="396"/>
    </location>
</feature>
<dbReference type="InterPro" id="IPR036259">
    <property type="entry name" value="MFS_trans_sf"/>
</dbReference>
<dbReference type="Pfam" id="PF07690">
    <property type="entry name" value="MFS_1"/>
    <property type="match status" value="1"/>
</dbReference>
<dbReference type="SUPFAM" id="SSF103473">
    <property type="entry name" value="MFS general substrate transporter"/>
    <property type="match status" value="1"/>
</dbReference>
<dbReference type="RefSeq" id="WP_286251470.1">
    <property type="nucleotide sequence ID" value="NZ_AP018448.1"/>
</dbReference>
<dbReference type="Gene3D" id="1.20.1250.20">
    <property type="entry name" value="MFS general substrate transporter like domains"/>
    <property type="match status" value="1"/>
</dbReference>
<feature type="transmembrane region" description="Helical" evidence="8">
    <location>
        <begin position="118"/>
        <end position="139"/>
    </location>
</feature>
<evidence type="ECO:0000256" key="4">
    <source>
        <dbReference type="ARBA" id="ARBA00022692"/>
    </source>
</evidence>
<dbReference type="InterPro" id="IPR020846">
    <property type="entry name" value="MFS_dom"/>
</dbReference>
<keyword evidence="6 8" id="KW-0472">Membrane</keyword>
<evidence type="ECO:0000256" key="1">
    <source>
        <dbReference type="ARBA" id="ARBA00004651"/>
    </source>
</evidence>
<feature type="transmembrane region" description="Helical" evidence="8">
    <location>
        <begin position="151"/>
        <end position="171"/>
    </location>
</feature>
<keyword evidence="11" id="KW-1185">Reference proteome</keyword>
<evidence type="ECO:0000259" key="9">
    <source>
        <dbReference type="PROSITE" id="PS50850"/>
    </source>
</evidence>
<dbReference type="PANTHER" id="PTHR42718">
    <property type="entry name" value="MAJOR FACILITATOR SUPERFAMILY MULTIDRUG TRANSPORTER MFSC"/>
    <property type="match status" value="1"/>
</dbReference>
<accession>A0ABM7F8R8</accession>
<dbReference type="CDD" id="cd17321">
    <property type="entry name" value="MFS_MMR_MDR_like"/>
    <property type="match status" value="1"/>
</dbReference>
<evidence type="ECO:0000313" key="10">
    <source>
        <dbReference type="EMBL" id="BBC32366.1"/>
    </source>
</evidence>
<evidence type="ECO:0000313" key="11">
    <source>
        <dbReference type="Proteomes" id="UP001321542"/>
    </source>
</evidence>
<keyword evidence="7" id="KW-0046">Antibiotic resistance</keyword>
<evidence type="ECO:0000256" key="7">
    <source>
        <dbReference type="ARBA" id="ARBA00023251"/>
    </source>
</evidence>
<feature type="transmembrane region" description="Helical" evidence="8">
    <location>
        <begin position="344"/>
        <end position="364"/>
    </location>
</feature>
<feature type="transmembrane region" description="Helical" evidence="8">
    <location>
        <begin position="318"/>
        <end position="337"/>
    </location>
</feature>
<feature type="transmembrane region" description="Helical" evidence="8">
    <location>
        <begin position="93"/>
        <end position="112"/>
    </location>
</feature>